<name>A0A8S3TKY7_MYTED</name>
<dbReference type="EMBL" id="CAJPWZ010002131">
    <property type="protein sequence ID" value="CAG2231009.1"/>
    <property type="molecule type" value="Genomic_DNA"/>
</dbReference>
<keyword evidence="3" id="KW-0862">Zinc</keyword>
<feature type="transmembrane region" description="Helical" evidence="5">
    <location>
        <begin position="115"/>
        <end position="136"/>
    </location>
</feature>
<accession>A0A8S3TKY7</accession>
<evidence type="ECO:0000256" key="5">
    <source>
        <dbReference type="SAM" id="Phobius"/>
    </source>
</evidence>
<dbReference type="PROSITE" id="PS00518">
    <property type="entry name" value="ZF_RING_1"/>
    <property type="match status" value="1"/>
</dbReference>
<proteinExistence type="predicted"/>
<evidence type="ECO:0000313" key="8">
    <source>
        <dbReference type="Proteomes" id="UP000683360"/>
    </source>
</evidence>
<evidence type="ECO:0000256" key="1">
    <source>
        <dbReference type="ARBA" id="ARBA00022723"/>
    </source>
</evidence>
<feature type="transmembrane region" description="Helical" evidence="5">
    <location>
        <begin position="333"/>
        <end position="353"/>
    </location>
</feature>
<dbReference type="InterPro" id="IPR013083">
    <property type="entry name" value="Znf_RING/FYVE/PHD"/>
</dbReference>
<keyword evidence="5" id="KW-1133">Transmembrane helix</keyword>
<gene>
    <name evidence="7" type="ORF">MEDL_43897</name>
</gene>
<dbReference type="OrthoDB" id="6087209at2759"/>
<evidence type="ECO:0000259" key="6">
    <source>
        <dbReference type="PROSITE" id="PS50089"/>
    </source>
</evidence>
<evidence type="ECO:0000256" key="2">
    <source>
        <dbReference type="ARBA" id="ARBA00022771"/>
    </source>
</evidence>
<feature type="transmembrane region" description="Helical" evidence="5">
    <location>
        <begin position="669"/>
        <end position="692"/>
    </location>
</feature>
<keyword evidence="5" id="KW-0812">Transmembrane</keyword>
<feature type="transmembrane region" description="Helical" evidence="5">
    <location>
        <begin position="299"/>
        <end position="321"/>
    </location>
</feature>
<keyword evidence="8" id="KW-1185">Reference proteome</keyword>
<reference evidence="7" key="1">
    <citation type="submission" date="2021-03" db="EMBL/GenBank/DDBJ databases">
        <authorList>
            <person name="Bekaert M."/>
        </authorList>
    </citation>
    <scope>NUCLEOTIDE SEQUENCE</scope>
</reference>
<feature type="transmembrane region" description="Helical" evidence="5">
    <location>
        <begin position="148"/>
        <end position="167"/>
    </location>
</feature>
<keyword evidence="1" id="KW-0479">Metal-binding</keyword>
<dbReference type="Gene3D" id="3.30.40.10">
    <property type="entry name" value="Zinc/RING finger domain, C3HC4 (zinc finger)"/>
    <property type="match status" value="1"/>
</dbReference>
<feature type="transmembrane region" description="Helical" evidence="5">
    <location>
        <begin position="45"/>
        <end position="67"/>
    </location>
</feature>
<dbReference type="SMART" id="SM00184">
    <property type="entry name" value="RING"/>
    <property type="match status" value="1"/>
</dbReference>
<feature type="domain" description="RING-type" evidence="6">
    <location>
        <begin position="458"/>
        <end position="497"/>
    </location>
</feature>
<feature type="transmembrane region" description="Helical" evidence="5">
    <location>
        <begin position="73"/>
        <end position="94"/>
    </location>
</feature>
<evidence type="ECO:0000256" key="3">
    <source>
        <dbReference type="ARBA" id="ARBA00022833"/>
    </source>
</evidence>
<feature type="transmembrane region" description="Helical" evidence="5">
    <location>
        <begin position="406"/>
        <end position="423"/>
    </location>
</feature>
<organism evidence="7 8">
    <name type="scientific">Mytilus edulis</name>
    <name type="common">Blue mussel</name>
    <dbReference type="NCBI Taxonomy" id="6550"/>
    <lineage>
        <taxon>Eukaryota</taxon>
        <taxon>Metazoa</taxon>
        <taxon>Spiralia</taxon>
        <taxon>Lophotrochozoa</taxon>
        <taxon>Mollusca</taxon>
        <taxon>Bivalvia</taxon>
        <taxon>Autobranchia</taxon>
        <taxon>Pteriomorphia</taxon>
        <taxon>Mytilida</taxon>
        <taxon>Mytiloidea</taxon>
        <taxon>Mytilidae</taxon>
        <taxon>Mytilinae</taxon>
        <taxon>Mytilus</taxon>
    </lineage>
</organism>
<feature type="transmembrane region" description="Helical" evidence="5">
    <location>
        <begin position="365"/>
        <end position="386"/>
    </location>
</feature>
<sequence length="726" mass="84107">MSILKYRYITPPDMLRRVLHAALLMPFTAGLVTKRENGGFSVHDASISGLVLLTTLVIAILEVMLIFPTKHSRWLIVGLLALAICLLIACSLLVHIKSDWKVFHRRQVTHKLKLAFLWLFCFGNIVSQAMKLSLHIQCNIRESLSQKAVFYIITWLFDLGQTIFIVYFSKFRFANIKCFYYILMFLFVANISLWTHKNVDLYFEDKNDILNTSGHLCNNATTLYKAERILKPFLDPVLLEYCLLSMIFISQMWPKQKVALDTMNLLDSSSFSQETGEHFQLLSGHITVRNRHMNRKSKCIVGLGILFCLSFIIIQCILMYIPKYNQAGGPNTYYLVGNILRIPLTIKCFHALAGELQPKERPRKIINIQHFIILSTSLATCGYYILESLGSRNRAQFHDIRIHLNTVVRVIVTILQTTFILQMKQYRKKYSKRSKSVGTVVTSRHPYRLHQKPFMEICVICQDVITDETVCIPCGHKFCNSCIIEWNLQNNTCPHCRTRVISLLLSVSICNWLRRTLNMVYRRQYSNESVISNPAIICFITCAVPFILVYGDMGIRYMYSPISKGFQYTLQTTINVTFEKTGMMFNVTHVSVQIYPVLQNAVECFEIYFHEELSVFFSVLKFIQELYHVLLQIANLITDGVFNELLQLYELLSLIATDMYHCLKEIISYVVYLVVDVVYGLWDVIKVLWEFVKNVTPVLGWLIIHACMVGLRMLIYYNITRFVLNC</sequence>
<comment type="caution">
    <text evidence="7">The sequence shown here is derived from an EMBL/GenBank/DDBJ whole genome shotgun (WGS) entry which is preliminary data.</text>
</comment>
<protein>
    <recommendedName>
        <fullName evidence="6">RING-type domain-containing protein</fullName>
    </recommendedName>
</protein>
<feature type="transmembrane region" description="Helical" evidence="5">
    <location>
        <begin position="698"/>
        <end position="719"/>
    </location>
</feature>
<dbReference type="InterPro" id="IPR047126">
    <property type="entry name" value="RNF141-like"/>
</dbReference>
<dbReference type="PANTHER" id="PTHR12109">
    <property type="entry name" value="RING FINGER PROTEIN 141-RELATED"/>
    <property type="match status" value="1"/>
</dbReference>
<dbReference type="InterPro" id="IPR001841">
    <property type="entry name" value="Znf_RING"/>
</dbReference>
<dbReference type="PROSITE" id="PS50089">
    <property type="entry name" value="ZF_RING_2"/>
    <property type="match status" value="1"/>
</dbReference>
<dbReference type="Proteomes" id="UP000683360">
    <property type="component" value="Unassembled WGS sequence"/>
</dbReference>
<keyword evidence="2 4" id="KW-0863">Zinc-finger</keyword>
<dbReference type="InterPro" id="IPR017907">
    <property type="entry name" value="Znf_RING_CS"/>
</dbReference>
<feature type="transmembrane region" description="Helical" evidence="5">
    <location>
        <begin position="534"/>
        <end position="551"/>
    </location>
</feature>
<dbReference type="GO" id="GO:0008270">
    <property type="term" value="F:zinc ion binding"/>
    <property type="evidence" value="ECO:0007669"/>
    <property type="project" value="UniProtKB-KW"/>
</dbReference>
<feature type="transmembrane region" description="Helical" evidence="5">
    <location>
        <begin position="179"/>
        <end position="196"/>
    </location>
</feature>
<dbReference type="Pfam" id="PF13639">
    <property type="entry name" value="zf-RING_2"/>
    <property type="match status" value="1"/>
</dbReference>
<evidence type="ECO:0000256" key="4">
    <source>
        <dbReference type="PROSITE-ProRule" id="PRU00175"/>
    </source>
</evidence>
<keyword evidence="5" id="KW-0472">Membrane</keyword>
<evidence type="ECO:0000313" key="7">
    <source>
        <dbReference type="EMBL" id="CAG2231009.1"/>
    </source>
</evidence>
<dbReference type="AlphaFoldDB" id="A0A8S3TKY7"/>
<dbReference type="SUPFAM" id="SSF57850">
    <property type="entry name" value="RING/U-box"/>
    <property type="match status" value="1"/>
</dbReference>